<evidence type="ECO:0000256" key="1">
    <source>
        <dbReference type="ARBA" id="ARBA00004571"/>
    </source>
</evidence>
<evidence type="ECO:0000259" key="11">
    <source>
        <dbReference type="Pfam" id="PF07715"/>
    </source>
</evidence>
<evidence type="ECO:0000313" key="13">
    <source>
        <dbReference type="Proteomes" id="UP000653472"/>
    </source>
</evidence>
<dbReference type="PANTHER" id="PTHR47234">
    <property type="match status" value="1"/>
</dbReference>
<keyword evidence="2 8" id="KW-0813">Transport</keyword>
<dbReference type="EMBL" id="JAAVXB010000015">
    <property type="protein sequence ID" value="NKF24428.1"/>
    <property type="molecule type" value="Genomic_DNA"/>
</dbReference>
<evidence type="ECO:0000256" key="2">
    <source>
        <dbReference type="ARBA" id="ARBA00022448"/>
    </source>
</evidence>
<evidence type="ECO:0000256" key="5">
    <source>
        <dbReference type="ARBA" id="ARBA00023077"/>
    </source>
</evidence>
<evidence type="ECO:0000256" key="3">
    <source>
        <dbReference type="ARBA" id="ARBA00022452"/>
    </source>
</evidence>
<evidence type="ECO:0000259" key="10">
    <source>
        <dbReference type="Pfam" id="PF00593"/>
    </source>
</evidence>
<comment type="similarity">
    <text evidence="8 9">Belongs to the TonB-dependent receptor family.</text>
</comment>
<dbReference type="InterPro" id="IPR039426">
    <property type="entry name" value="TonB-dep_rcpt-like"/>
</dbReference>
<protein>
    <submittedName>
        <fullName evidence="12">TonB-dependent receptor</fullName>
    </submittedName>
</protein>
<feature type="domain" description="TonB-dependent receptor plug" evidence="11">
    <location>
        <begin position="17"/>
        <end position="131"/>
    </location>
</feature>
<dbReference type="Pfam" id="PF07715">
    <property type="entry name" value="Plug"/>
    <property type="match status" value="1"/>
</dbReference>
<feature type="domain" description="TonB-dependent receptor-like beta-barrel" evidence="10">
    <location>
        <begin position="363"/>
        <end position="858"/>
    </location>
</feature>
<dbReference type="InterPro" id="IPR012910">
    <property type="entry name" value="Plug_dom"/>
</dbReference>
<comment type="caution">
    <text evidence="12">The sequence shown here is derived from an EMBL/GenBank/DDBJ whole genome shotgun (WGS) entry which is preliminary data.</text>
</comment>
<keyword evidence="7 8" id="KW-0998">Cell outer membrane</keyword>
<keyword evidence="5 9" id="KW-0798">TonB box</keyword>
<name>A0A970B7Z3_9GAMM</name>
<evidence type="ECO:0000256" key="4">
    <source>
        <dbReference type="ARBA" id="ARBA00022692"/>
    </source>
</evidence>
<keyword evidence="3 8" id="KW-1134">Transmembrane beta strand</keyword>
<proteinExistence type="inferred from homology"/>
<dbReference type="PANTHER" id="PTHR47234:SF3">
    <property type="entry name" value="SECRETIN_TONB SHORT N-TERMINAL DOMAIN-CONTAINING PROTEIN"/>
    <property type="match status" value="1"/>
</dbReference>
<dbReference type="InterPro" id="IPR037066">
    <property type="entry name" value="Plug_dom_sf"/>
</dbReference>
<evidence type="ECO:0000256" key="6">
    <source>
        <dbReference type="ARBA" id="ARBA00023136"/>
    </source>
</evidence>
<dbReference type="PROSITE" id="PS52016">
    <property type="entry name" value="TONB_DEPENDENT_REC_3"/>
    <property type="match status" value="1"/>
</dbReference>
<dbReference type="Pfam" id="PF00593">
    <property type="entry name" value="TonB_dep_Rec_b-barrel"/>
    <property type="match status" value="1"/>
</dbReference>
<dbReference type="AlphaFoldDB" id="A0A970B7Z3"/>
<dbReference type="RefSeq" id="WP_168149736.1">
    <property type="nucleotide sequence ID" value="NZ_JAAVXB010000015.1"/>
</dbReference>
<gene>
    <name evidence="12" type="ORF">G7Y82_19125</name>
</gene>
<evidence type="ECO:0000256" key="7">
    <source>
        <dbReference type="ARBA" id="ARBA00023237"/>
    </source>
</evidence>
<comment type="subcellular location">
    <subcellularLocation>
        <location evidence="1 8">Cell outer membrane</location>
        <topology evidence="1 8">Multi-pass membrane protein</topology>
    </subcellularLocation>
</comment>
<keyword evidence="12" id="KW-0675">Receptor</keyword>
<dbReference type="Proteomes" id="UP000653472">
    <property type="component" value="Unassembled WGS sequence"/>
</dbReference>
<evidence type="ECO:0000313" key="12">
    <source>
        <dbReference type="EMBL" id="NKF24428.1"/>
    </source>
</evidence>
<accession>A0A970B7Z3</accession>
<dbReference type="InterPro" id="IPR000531">
    <property type="entry name" value="Beta-barrel_TonB"/>
</dbReference>
<evidence type="ECO:0000256" key="9">
    <source>
        <dbReference type="RuleBase" id="RU003357"/>
    </source>
</evidence>
<keyword evidence="13" id="KW-1185">Reference proteome</keyword>
<organism evidence="12 13">
    <name type="scientific">Solimonas marina</name>
    <dbReference type="NCBI Taxonomy" id="2714601"/>
    <lineage>
        <taxon>Bacteria</taxon>
        <taxon>Pseudomonadati</taxon>
        <taxon>Pseudomonadota</taxon>
        <taxon>Gammaproteobacteria</taxon>
        <taxon>Nevskiales</taxon>
        <taxon>Nevskiaceae</taxon>
        <taxon>Solimonas</taxon>
    </lineage>
</organism>
<dbReference type="Gene3D" id="2.170.130.10">
    <property type="entry name" value="TonB-dependent receptor, plug domain"/>
    <property type="match status" value="1"/>
</dbReference>
<sequence length="900" mass="97476">MAEVVVTGSRVQRAGYEAPTPLTVLGTEDIQAAAPANVADFVNTLPSITGSQTASTSSGSLSYGLAGISAMNLRALGAGRTLVLLDGQRSVASSATGLVDTNTFPESLVKRVEVVTGGASSQYGSDAVGGVVNFILDKEYSGVKGSVEYGQSSTYGGPNRKLTLTAGTPFAEGKGHVLFSGEVFSQNILTNVNPTWNQNGRHIMNNPDTSDGAPYYYVGNHIGVRTYTPGGLITSGNLAGTYFGNGGTINQLDYGASTGSGLWMQGGDWEYTGSSIAGTNSLQPSEHRQNVFGRVSYYVLPETEVFAQASYARYKGESYYIRGPMTATIQSDNAYLPSDIASAMSSSSFSMGLGMADFDASGTHNGRSVQRYVVGGDGKFDIFKKSFTWNAYYQKGVANTDEHETPTYNKTNLAYAIDSIVDDNGDIVCRDETARAAGCVPFNPFGVGVSSQESRDYIIGDPRRTQQFNQDVASVSFNTNDIEGWAGPISVAFGGEWRVESMDGDVSKYFLDTVGQWKYGNYVVSKGSYNVKEAFVETVVPIMKGMDFDGAYRRTNYSVSGGVNTWKLGLTYAPIDDIKFRASRSRDIRAPNLSELYSAGTALTNSVNFYNSATDTTDNYTYYQKLTGSKDISPEVANASGFGVVLQPRWVPDLAFSIDYYQVKLKGVIDYLTASQIAQYCGYNNQYCDQMHWANDVVGSTLDEIDLYYQNLNKMISRGVDFEGSYRVHMGDWISGAGNLDLRAMATHYITNTTDDGTTAINEAGANGGSTPDWLYRLTATYKQAGWIYNVTARGVSKGHIDNSYIQCSSGCSSDTASGYYTINDNHVPSWWIFNASLTRSFALASGEGQVFVAVNNLLGRDPPVIGNLGYENSPGYLQTNRTLYDVMGRTWRMGVRFSF</sequence>
<keyword evidence="6 8" id="KW-0472">Membrane</keyword>
<evidence type="ECO:0000256" key="8">
    <source>
        <dbReference type="PROSITE-ProRule" id="PRU01360"/>
    </source>
</evidence>
<reference evidence="12" key="1">
    <citation type="submission" date="2020-03" db="EMBL/GenBank/DDBJ databases">
        <title>Solimonas marina sp. nov., isolated from deep seawater of the Pacific Ocean.</title>
        <authorList>
            <person name="Liu X."/>
            <person name="Lai Q."/>
            <person name="Sun F."/>
            <person name="Gai Y."/>
            <person name="Li G."/>
            <person name="Shao Z."/>
        </authorList>
    </citation>
    <scope>NUCLEOTIDE SEQUENCE</scope>
    <source>
        <strain evidence="12">C16B3</strain>
    </source>
</reference>
<dbReference type="GO" id="GO:0009279">
    <property type="term" value="C:cell outer membrane"/>
    <property type="evidence" value="ECO:0007669"/>
    <property type="project" value="UniProtKB-SubCell"/>
</dbReference>
<keyword evidence="4 8" id="KW-0812">Transmembrane</keyword>
<dbReference type="InterPro" id="IPR036942">
    <property type="entry name" value="Beta-barrel_TonB_sf"/>
</dbReference>
<dbReference type="Gene3D" id="2.40.170.20">
    <property type="entry name" value="TonB-dependent receptor, beta-barrel domain"/>
    <property type="match status" value="1"/>
</dbReference>
<dbReference type="SUPFAM" id="SSF56935">
    <property type="entry name" value="Porins"/>
    <property type="match status" value="1"/>
</dbReference>